<organism evidence="12 13">
    <name type="scientific">Carboxylicivirga sediminis</name>
    <dbReference type="NCBI Taxonomy" id="2006564"/>
    <lineage>
        <taxon>Bacteria</taxon>
        <taxon>Pseudomonadati</taxon>
        <taxon>Bacteroidota</taxon>
        <taxon>Bacteroidia</taxon>
        <taxon>Marinilabiliales</taxon>
        <taxon>Marinilabiliaceae</taxon>
        <taxon>Carboxylicivirga</taxon>
    </lineage>
</organism>
<feature type="binding site" evidence="9">
    <location>
        <begin position="11"/>
        <end position="13"/>
    </location>
    <ligand>
        <name>substrate</name>
    </ligand>
</feature>
<keyword evidence="8 9" id="KW-0119">Carbohydrate metabolism</keyword>
<comment type="catalytic activity">
    <reaction evidence="9">
        <text>D-ribose + ATP = D-ribose 5-phosphate + ADP + H(+)</text>
        <dbReference type="Rhea" id="RHEA:13697"/>
        <dbReference type="ChEBI" id="CHEBI:15378"/>
        <dbReference type="ChEBI" id="CHEBI:30616"/>
        <dbReference type="ChEBI" id="CHEBI:47013"/>
        <dbReference type="ChEBI" id="CHEBI:78346"/>
        <dbReference type="ChEBI" id="CHEBI:456216"/>
        <dbReference type="EC" id="2.7.1.15"/>
    </reaction>
</comment>
<dbReference type="Pfam" id="PF00294">
    <property type="entry name" value="PfkB"/>
    <property type="match status" value="1"/>
</dbReference>
<comment type="cofactor">
    <cofactor evidence="9">
        <name>Mg(2+)</name>
        <dbReference type="ChEBI" id="CHEBI:18420"/>
    </cofactor>
    <text evidence="9">Requires a divalent cation, most likely magnesium in vivo, as an electrophilic catalyst to aid phosphoryl group transfer. It is the chelate of the metal and the nucleotide that is the actual substrate.</text>
</comment>
<dbReference type="GO" id="GO:0005524">
    <property type="term" value="F:ATP binding"/>
    <property type="evidence" value="ECO:0007669"/>
    <property type="project" value="UniProtKB-UniRule"/>
</dbReference>
<comment type="similarity">
    <text evidence="9">Belongs to the carbohydrate kinase PfkB family. Ribokinase subfamily.</text>
</comment>
<comment type="function">
    <text evidence="9">Catalyzes the phosphorylation of ribose at O-5 in a reaction requiring ATP and magnesium. The resulting D-ribose-5-phosphate can then be used either for sythesis of nucleotides, histidine, and tryptophan, or as a component of the pentose phosphate pathway.</text>
</comment>
<gene>
    <name evidence="9 12" type="primary">rbsK</name>
    <name evidence="12" type="ORF">KDU71_15515</name>
</gene>
<keyword evidence="3 9" id="KW-0547">Nucleotide-binding</keyword>
<feature type="domain" description="Carbohydrate kinase PfkB" evidence="11">
    <location>
        <begin position="1"/>
        <end position="295"/>
    </location>
</feature>
<dbReference type="Proteomes" id="UP000679220">
    <property type="component" value="Unassembled WGS sequence"/>
</dbReference>
<feature type="binding site" evidence="9">
    <location>
        <position position="289"/>
    </location>
    <ligand>
        <name>K(+)</name>
        <dbReference type="ChEBI" id="CHEBI:29103"/>
    </ligand>
</feature>
<feature type="active site" description="Proton acceptor" evidence="9">
    <location>
        <position position="254"/>
    </location>
</feature>
<dbReference type="PRINTS" id="PR00990">
    <property type="entry name" value="RIBOKINASE"/>
</dbReference>
<dbReference type="NCBIfam" id="TIGR02152">
    <property type="entry name" value="D_ribokin_bact"/>
    <property type="match status" value="1"/>
</dbReference>
<dbReference type="GO" id="GO:0019303">
    <property type="term" value="P:D-ribose catabolic process"/>
    <property type="evidence" value="ECO:0007669"/>
    <property type="project" value="UniProtKB-UniRule"/>
</dbReference>
<comment type="caution">
    <text evidence="9">Lacks conserved residue(s) required for the propagation of feature annotation.</text>
</comment>
<dbReference type="PANTHER" id="PTHR10584">
    <property type="entry name" value="SUGAR KINASE"/>
    <property type="match status" value="1"/>
</dbReference>
<feature type="binding site" evidence="9">
    <location>
        <position position="284"/>
    </location>
    <ligand>
        <name>K(+)</name>
        <dbReference type="ChEBI" id="CHEBI:29103"/>
    </ligand>
</feature>
<keyword evidence="4 9" id="KW-0418">Kinase</keyword>
<evidence type="ECO:0000256" key="1">
    <source>
        <dbReference type="ARBA" id="ARBA00022679"/>
    </source>
</evidence>
<keyword evidence="5 9" id="KW-0067">ATP-binding</keyword>
<evidence type="ECO:0000256" key="2">
    <source>
        <dbReference type="ARBA" id="ARBA00022723"/>
    </source>
</evidence>
<comment type="activity regulation">
    <text evidence="9">Activated by a monovalent cation that binds near, but not in, the active site. The most likely occupant of the site in vivo is potassium. Ion binding induces a conformational change that may alter substrate affinity.</text>
</comment>
<dbReference type="AlphaFoldDB" id="A0A941F7A7"/>
<evidence type="ECO:0000256" key="6">
    <source>
        <dbReference type="ARBA" id="ARBA00022842"/>
    </source>
</evidence>
<feature type="binding site" evidence="9">
    <location>
        <position position="141"/>
    </location>
    <ligand>
        <name>substrate</name>
    </ligand>
</feature>
<feature type="binding site" evidence="9">
    <location>
        <begin position="221"/>
        <end position="226"/>
    </location>
    <ligand>
        <name>ATP</name>
        <dbReference type="ChEBI" id="CHEBI:30616"/>
    </ligand>
</feature>
<evidence type="ECO:0000256" key="9">
    <source>
        <dbReference type="HAMAP-Rule" id="MF_01987"/>
    </source>
</evidence>
<reference evidence="12" key="1">
    <citation type="journal article" date="2018" name="Int. J. Syst. Evol. Microbiol.">
        <title>Carboxylicivirga sediminis sp. nov., isolated from coastal sediment.</title>
        <authorList>
            <person name="Wang F.Q."/>
            <person name="Ren L.H."/>
            <person name="Zou R.J."/>
            <person name="Sun Y.Z."/>
            <person name="Liu X.J."/>
            <person name="Jiang F."/>
            <person name="Liu L.J."/>
        </authorList>
    </citation>
    <scope>NUCLEOTIDE SEQUENCE</scope>
    <source>
        <strain evidence="12">JR1</strain>
    </source>
</reference>
<reference evidence="12" key="2">
    <citation type="submission" date="2021-04" db="EMBL/GenBank/DDBJ databases">
        <authorList>
            <person name="Zhang T."/>
            <person name="Zhang Y."/>
            <person name="Lu D."/>
            <person name="Zuo D."/>
            <person name="Du Z."/>
        </authorList>
    </citation>
    <scope>NUCLEOTIDE SEQUENCE</scope>
    <source>
        <strain evidence="12">JR1</strain>
    </source>
</reference>
<comment type="subunit">
    <text evidence="9">Homodimer.</text>
</comment>
<evidence type="ECO:0000256" key="10">
    <source>
        <dbReference type="NCBIfam" id="TIGR02152"/>
    </source>
</evidence>
<dbReference type="EMBL" id="JAGTAR010000025">
    <property type="protein sequence ID" value="MBR8536980.1"/>
    <property type="molecule type" value="Genomic_DNA"/>
</dbReference>
<dbReference type="GO" id="GO:0005829">
    <property type="term" value="C:cytosol"/>
    <property type="evidence" value="ECO:0007669"/>
    <property type="project" value="TreeGrafter"/>
</dbReference>
<keyword evidence="9" id="KW-0963">Cytoplasm</keyword>
<evidence type="ECO:0000313" key="13">
    <source>
        <dbReference type="Proteomes" id="UP000679220"/>
    </source>
</evidence>
<dbReference type="PANTHER" id="PTHR10584:SF166">
    <property type="entry name" value="RIBOKINASE"/>
    <property type="match status" value="1"/>
</dbReference>
<proteinExistence type="inferred from homology"/>
<evidence type="ECO:0000313" key="12">
    <source>
        <dbReference type="EMBL" id="MBR8536980.1"/>
    </source>
</evidence>
<comment type="subcellular location">
    <subcellularLocation>
        <location evidence="9">Cytoplasm</location>
    </subcellularLocation>
</comment>
<comment type="pathway">
    <text evidence="9">Carbohydrate metabolism; D-ribose degradation; D-ribose 5-phosphate from beta-D-ribopyranose: step 2/2.</text>
</comment>
<dbReference type="Gene3D" id="3.40.1190.20">
    <property type="match status" value="1"/>
</dbReference>
<keyword evidence="13" id="KW-1185">Reference proteome</keyword>
<evidence type="ECO:0000259" key="11">
    <source>
        <dbReference type="Pfam" id="PF00294"/>
    </source>
</evidence>
<feature type="binding site" evidence="9">
    <location>
        <begin position="253"/>
        <end position="254"/>
    </location>
    <ligand>
        <name>ATP</name>
        <dbReference type="ChEBI" id="CHEBI:30616"/>
    </ligand>
</feature>
<comment type="caution">
    <text evidence="12">The sequence shown here is derived from an EMBL/GenBank/DDBJ whole genome shotgun (WGS) entry which is preliminary data.</text>
</comment>
<sequence length="304" mass="32003">MEKVVVIGSSNTDMVVTTATMPKPGETVFGTVFIVHQGGKGANQAVAAARAGAQVTFIAKVGNDEFGQNAISAYQEDGIDTSHVLVDDQLSTGVAMITVDQTTGENSIIVVSGANAALLPDEVKGLEDVIRSADVLLVQLEIQLETVKTALALAKKYGVKTILNPAPAGILSHDLLKLVDILIPNETEAEQLSGRQLLDMESKKRVVSELLVHVDEAVILTMGAQGVLQKMKNENEQIITAQKVKAIDTTAAGDVFCGYLASCLSDNVAITEAIEVAKNAAAIAVTRRGAQPSIPFINELSKSK</sequence>
<evidence type="ECO:0000256" key="4">
    <source>
        <dbReference type="ARBA" id="ARBA00022777"/>
    </source>
</evidence>
<dbReference type="HAMAP" id="MF_01987">
    <property type="entry name" value="Ribokinase"/>
    <property type="match status" value="1"/>
</dbReference>
<keyword evidence="7 9" id="KW-0630">Potassium</keyword>
<keyword evidence="6 9" id="KW-0460">Magnesium</keyword>
<dbReference type="EC" id="2.7.1.15" evidence="9 10"/>
<dbReference type="InterPro" id="IPR029056">
    <property type="entry name" value="Ribokinase-like"/>
</dbReference>
<dbReference type="InterPro" id="IPR011877">
    <property type="entry name" value="Ribokinase"/>
</dbReference>
<feature type="binding site" evidence="9">
    <location>
        <position position="293"/>
    </location>
    <ligand>
        <name>K(+)</name>
        <dbReference type="ChEBI" id="CHEBI:29103"/>
    </ligand>
</feature>
<dbReference type="InterPro" id="IPR002139">
    <property type="entry name" value="Ribo/fructo_kinase"/>
</dbReference>
<evidence type="ECO:0000256" key="7">
    <source>
        <dbReference type="ARBA" id="ARBA00022958"/>
    </source>
</evidence>
<feature type="binding site" evidence="9">
    <location>
        <begin position="39"/>
        <end position="43"/>
    </location>
    <ligand>
        <name>substrate</name>
    </ligand>
</feature>
<keyword evidence="2 9" id="KW-0479">Metal-binding</keyword>
<evidence type="ECO:0000256" key="3">
    <source>
        <dbReference type="ARBA" id="ARBA00022741"/>
    </source>
</evidence>
<feature type="binding site" evidence="9">
    <location>
        <position position="185"/>
    </location>
    <ligand>
        <name>ATP</name>
        <dbReference type="ChEBI" id="CHEBI:30616"/>
    </ligand>
</feature>
<dbReference type="InterPro" id="IPR011611">
    <property type="entry name" value="PfkB_dom"/>
</dbReference>
<keyword evidence="1 9" id="KW-0808">Transferase</keyword>
<dbReference type="SUPFAM" id="SSF53613">
    <property type="entry name" value="Ribokinase-like"/>
    <property type="match status" value="1"/>
</dbReference>
<dbReference type="RefSeq" id="WP_212192007.1">
    <property type="nucleotide sequence ID" value="NZ_JAGTAR010000025.1"/>
</dbReference>
<evidence type="ECO:0000256" key="5">
    <source>
        <dbReference type="ARBA" id="ARBA00022840"/>
    </source>
</evidence>
<name>A0A941F7A7_9BACT</name>
<accession>A0A941F7A7</accession>
<feature type="binding site" evidence="9">
    <location>
        <position position="287"/>
    </location>
    <ligand>
        <name>K(+)</name>
        <dbReference type="ChEBI" id="CHEBI:29103"/>
    </ligand>
</feature>
<feature type="binding site" evidence="9">
    <location>
        <position position="248"/>
    </location>
    <ligand>
        <name>K(+)</name>
        <dbReference type="ChEBI" id="CHEBI:29103"/>
    </ligand>
</feature>
<dbReference type="GO" id="GO:0046872">
    <property type="term" value="F:metal ion binding"/>
    <property type="evidence" value="ECO:0007669"/>
    <property type="project" value="UniProtKB-KW"/>
</dbReference>
<feature type="binding site" evidence="9">
    <location>
        <position position="254"/>
    </location>
    <ligand>
        <name>substrate</name>
    </ligand>
</feature>
<dbReference type="GO" id="GO:0004747">
    <property type="term" value="F:ribokinase activity"/>
    <property type="evidence" value="ECO:0007669"/>
    <property type="project" value="UniProtKB-UniRule"/>
</dbReference>
<feature type="binding site" evidence="9">
    <location>
        <position position="250"/>
    </location>
    <ligand>
        <name>K(+)</name>
        <dbReference type="ChEBI" id="CHEBI:29103"/>
    </ligand>
</feature>
<dbReference type="CDD" id="cd01174">
    <property type="entry name" value="ribokinase"/>
    <property type="match status" value="1"/>
</dbReference>
<protein>
    <recommendedName>
        <fullName evidence="9 10">Ribokinase</fullName>
        <shortName evidence="9">RK</shortName>
        <ecNumber evidence="9 10">2.7.1.15</ecNumber>
    </recommendedName>
</protein>
<evidence type="ECO:0000256" key="8">
    <source>
        <dbReference type="ARBA" id="ARBA00023277"/>
    </source>
</evidence>